<feature type="compositionally biased region" description="Low complexity" evidence="1">
    <location>
        <begin position="268"/>
        <end position="281"/>
    </location>
</feature>
<feature type="compositionally biased region" description="Basic and acidic residues" evidence="1">
    <location>
        <begin position="249"/>
        <end position="260"/>
    </location>
</feature>
<sequence length="558" mass="58102">MSKIPNSPFTPSASFQSPVLADSEGAADARTNGSVTATPAPATSAPPTPATQAASIDPETTGRAQSAAPARPSTKPTPAADADKAAARARARAVANARSAEEAEVMLQTATRFAARLAQDHAAVLQPDVDTPFVDAEDAARRLLPYHVFQQPKEDLRAHLDSFSSSAIRKGKRKATEEDLLRDEIAETKFALECWRRRNTLEDRFKRARIRSGKRSCHDDQAYVLAHALLETERTETTMLNTELRNARSELDRLERERKAAAPPSTPTTPATPARPTAPSYYAQPATPASAYSAAYRGYAYPYGAYGTSQYTYNPAHYDPNAVYASTSYATTTQPNLYAAAAYPPATPTQTYTPPVSTQTPAPSSTPASTATNAPAQTLPASQTVAQNPQYQTSTTARTNAIPVQLPAASMPALSALGIIPVPVASLPPSDKPQPAAVLKGTTHNGAIVNLEINVGSLQQAQMSGLALILNTLTGRGVNVDGATATTTSSATTAATSNTSAAAVANPPSTATSNANGSTSSTSSTTGRSVAASISAASTAGQPAPQTTNVIAPKESKD</sequence>
<dbReference type="Pfam" id="PF15249">
    <property type="entry name" value="GLTSCR1"/>
    <property type="match status" value="1"/>
</dbReference>
<feature type="compositionally biased region" description="Low complexity" evidence="1">
    <location>
        <begin position="498"/>
        <end position="540"/>
    </location>
</feature>
<accession>A0A8E2B263</accession>
<feature type="region of interest" description="Disordered" evidence="1">
    <location>
        <begin position="349"/>
        <end position="394"/>
    </location>
</feature>
<feature type="compositionally biased region" description="Low complexity" evidence="1">
    <location>
        <begin position="349"/>
        <end position="378"/>
    </location>
</feature>
<feature type="compositionally biased region" description="Polar residues" evidence="1">
    <location>
        <begin position="1"/>
        <end position="17"/>
    </location>
</feature>
<feature type="region of interest" description="Disordered" evidence="1">
    <location>
        <begin position="1"/>
        <end position="86"/>
    </location>
</feature>
<organism evidence="3 4">
    <name type="scientific">Obba rivulosa</name>
    <dbReference type="NCBI Taxonomy" id="1052685"/>
    <lineage>
        <taxon>Eukaryota</taxon>
        <taxon>Fungi</taxon>
        <taxon>Dikarya</taxon>
        <taxon>Basidiomycota</taxon>
        <taxon>Agaricomycotina</taxon>
        <taxon>Agaricomycetes</taxon>
        <taxon>Polyporales</taxon>
        <taxon>Gelatoporiaceae</taxon>
        <taxon>Obba</taxon>
    </lineage>
</organism>
<dbReference type="OrthoDB" id="2556847at2759"/>
<keyword evidence="4" id="KW-1185">Reference proteome</keyword>
<dbReference type="AlphaFoldDB" id="A0A8E2B263"/>
<name>A0A8E2B263_9APHY</name>
<proteinExistence type="predicted"/>
<gene>
    <name evidence="3" type="ORF">OBBRIDRAFT_833513</name>
</gene>
<dbReference type="Proteomes" id="UP000250043">
    <property type="component" value="Unassembled WGS sequence"/>
</dbReference>
<feature type="region of interest" description="Disordered" evidence="1">
    <location>
        <begin position="498"/>
        <end position="558"/>
    </location>
</feature>
<feature type="compositionally biased region" description="Polar residues" evidence="1">
    <location>
        <begin position="379"/>
        <end position="394"/>
    </location>
</feature>
<dbReference type="EMBL" id="KV722371">
    <property type="protein sequence ID" value="OCH92282.1"/>
    <property type="molecule type" value="Genomic_DNA"/>
</dbReference>
<reference evidence="3 4" key="1">
    <citation type="submission" date="2016-07" db="EMBL/GenBank/DDBJ databases">
        <title>Draft genome of the white-rot fungus Obba rivulosa 3A-2.</title>
        <authorList>
            <consortium name="DOE Joint Genome Institute"/>
            <person name="Miettinen O."/>
            <person name="Riley R."/>
            <person name="Acob R."/>
            <person name="Barry K."/>
            <person name="Cullen D."/>
            <person name="De Vries R."/>
            <person name="Hainaut M."/>
            <person name="Hatakka A."/>
            <person name="Henrissat B."/>
            <person name="Hilden K."/>
            <person name="Kuo R."/>
            <person name="Labutti K."/>
            <person name="Lipzen A."/>
            <person name="Makela M.R."/>
            <person name="Sandor L."/>
            <person name="Spatafora J.W."/>
            <person name="Grigoriev I.V."/>
            <person name="Hibbett D.S."/>
        </authorList>
    </citation>
    <scope>NUCLEOTIDE SEQUENCE [LARGE SCALE GENOMIC DNA]</scope>
    <source>
        <strain evidence="3 4">3A-2</strain>
    </source>
</reference>
<evidence type="ECO:0000313" key="4">
    <source>
        <dbReference type="Proteomes" id="UP000250043"/>
    </source>
</evidence>
<evidence type="ECO:0000313" key="3">
    <source>
        <dbReference type="EMBL" id="OCH92282.1"/>
    </source>
</evidence>
<dbReference type="InterPro" id="IPR015671">
    <property type="entry name" value="GSCR1_dom"/>
</dbReference>
<feature type="domain" description="GLTSCR protein conserved" evidence="2">
    <location>
        <begin position="120"/>
        <end position="240"/>
    </location>
</feature>
<feature type="region of interest" description="Disordered" evidence="1">
    <location>
        <begin position="249"/>
        <end position="281"/>
    </location>
</feature>
<evidence type="ECO:0000259" key="2">
    <source>
        <dbReference type="Pfam" id="PF15249"/>
    </source>
</evidence>
<evidence type="ECO:0000256" key="1">
    <source>
        <dbReference type="SAM" id="MobiDB-lite"/>
    </source>
</evidence>
<protein>
    <recommendedName>
        <fullName evidence="2">GLTSCR protein conserved domain-containing protein</fullName>
    </recommendedName>
</protein>